<dbReference type="UniPathway" id="UPA00220"/>
<dbReference type="EC" id="2.7.8.-" evidence="17"/>
<feature type="transmembrane region" description="Helical" evidence="17">
    <location>
        <begin position="21"/>
        <end position="43"/>
    </location>
</feature>
<dbReference type="EMBL" id="LNIZ01000001">
    <property type="protein sequence ID" value="KTF04939.1"/>
    <property type="molecule type" value="Genomic_DNA"/>
</dbReference>
<evidence type="ECO:0000256" key="18">
    <source>
        <dbReference type="RuleBase" id="RU003750"/>
    </source>
</evidence>
<feature type="binding site" evidence="17">
    <location>
        <position position="87"/>
    </location>
    <ligand>
        <name>Mg(2+)</name>
        <dbReference type="ChEBI" id="CHEBI:18420"/>
        <label>2</label>
    </ligand>
</feature>
<evidence type="ECO:0000256" key="16">
    <source>
        <dbReference type="ARBA" id="ARBA00048865"/>
    </source>
</evidence>
<evidence type="ECO:0000256" key="17">
    <source>
        <dbReference type="HAMAP-Rule" id="MF_02241"/>
    </source>
</evidence>
<feature type="transmembrane region" description="Helical" evidence="17">
    <location>
        <begin position="49"/>
        <end position="68"/>
    </location>
</feature>
<feature type="binding site" evidence="17">
    <location>
        <position position="66"/>
    </location>
    <ligand>
        <name>Mg(2+)</name>
        <dbReference type="ChEBI" id="CHEBI:18420"/>
        <label>2</label>
    </ligand>
</feature>
<dbReference type="NCBIfam" id="NF045883">
    <property type="entry name" value="PIPSynth"/>
    <property type="match status" value="1"/>
</dbReference>
<dbReference type="InterPro" id="IPR043130">
    <property type="entry name" value="CDP-OH_PTrfase_TM_dom"/>
</dbReference>
<comment type="cofactor">
    <cofactor evidence="17">
        <name>Mg(2+)</name>
        <dbReference type="ChEBI" id="CHEBI:18420"/>
    </cofactor>
    <text evidence="17">Contains a di-nuclear catalytic Mg(2+) center.</text>
</comment>
<evidence type="ECO:0000256" key="9">
    <source>
        <dbReference type="ARBA" id="ARBA00022723"/>
    </source>
</evidence>
<dbReference type="Pfam" id="PF01066">
    <property type="entry name" value="CDP-OH_P_transf"/>
    <property type="match status" value="1"/>
</dbReference>
<comment type="pathway">
    <text evidence="2 17">Phospholipid metabolism; phosphatidylinositol phosphate biosynthesis.</text>
</comment>
<comment type="pathway">
    <text evidence="3">Lipid metabolism.</text>
</comment>
<sequence length="208" mass="21773">MLSRSGRPLAKVMFGPIAKALVRMGVTPNAVTIVGGVASSAAALVLFPLGYLLVGALVVTILVIFDNLDGQMARMTSKSTKFGAFLDSTMDRFADGAIFAALAMWGYLQADEPTKAWVVSGAIAAAVVGGIVPYARARAEGVEYSASVGLAERADRLVFALILVLATGFGATHWVMAIGLWVLAVLALFTVGQRIVYVYKQMAQAGDA</sequence>
<keyword evidence="8 17" id="KW-0812">Transmembrane</keyword>
<dbReference type="HAMAP" id="MF_02241">
    <property type="entry name" value="PIP_synthase"/>
    <property type="match status" value="1"/>
</dbReference>
<feature type="binding site" evidence="17">
    <location>
        <position position="74"/>
    </location>
    <ligand>
        <name>a CDP-1,2-diacyl-sn-glycerol</name>
        <dbReference type="ChEBI" id="CHEBI:58332"/>
    </ligand>
</feature>
<feature type="binding site" evidence="17">
    <location>
        <position position="80"/>
    </location>
    <ligand>
        <name>a CDP-1,2-diacyl-sn-glycerol</name>
        <dbReference type="ChEBI" id="CHEBI:58332"/>
    </ligand>
</feature>
<evidence type="ECO:0000256" key="8">
    <source>
        <dbReference type="ARBA" id="ARBA00022692"/>
    </source>
</evidence>
<evidence type="ECO:0000313" key="19">
    <source>
        <dbReference type="EMBL" id="KTF04939.1"/>
    </source>
</evidence>
<keyword evidence="20" id="KW-1185">Reference proteome</keyword>
<dbReference type="InterPro" id="IPR000462">
    <property type="entry name" value="CDP-OH_P_trans"/>
</dbReference>
<gene>
    <name evidence="19" type="primary">pgsA1</name>
    <name evidence="19" type="ORF">AQZ59_00246</name>
</gene>
<keyword evidence="6 17" id="KW-1003">Cell membrane</keyword>
<dbReference type="PROSITE" id="PS00379">
    <property type="entry name" value="CDP_ALCOHOL_P_TRANSF"/>
    <property type="match status" value="1"/>
</dbReference>
<comment type="caution">
    <text evidence="17">Lacks conserved residue(s) required for the propagation of feature annotation.</text>
</comment>
<dbReference type="STRING" id="59561.AQZ59_00246"/>
<evidence type="ECO:0000256" key="13">
    <source>
        <dbReference type="ARBA" id="ARBA00023935"/>
    </source>
</evidence>
<feature type="binding site" evidence="17">
    <location>
        <position position="70"/>
    </location>
    <ligand>
        <name>a CDP-1,2-diacyl-sn-glycerol</name>
        <dbReference type="ChEBI" id="CHEBI:58332"/>
    </ligand>
</feature>
<dbReference type="Proteomes" id="UP000054404">
    <property type="component" value="Unassembled WGS sequence"/>
</dbReference>
<evidence type="ECO:0000256" key="5">
    <source>
        <dbReference type="ARBA" id="ARBA00011738"/>
    </source>
</evidence>
<comment type="caution">
    <text evidence="19">The sequence shown here is derived from an EMBL/GenBank/DDBJ whole genome shotgun (WGS) entry which is preliminary data.</text>
</comment>
<feature type="binding site" evidence="17">
    <location>
        <begin position="29"/>
        <end position="32"/>
    </location>
    <ligand>
        <name>a CDP-1,2-diacyl-sn-glycerol</name>
        <dbReference type="ChEBI" id="CHEBI:58332"/>
    </ligand>
</feature>
<comment type="subcellular location">
    <subcellularLocation>
        <location evidence="1 17">Cell membrane</location>
        <topology evidence="1 17">Multi-pass membrane protein</topology>
    </subcellularLocation>
</comment>
<protein>
    <recommendedName>
        <fullName evidence="14 17">Phosphatidylinositol phosphate synthase</fullName>
        <shortName evidence="17">PIP synthase</shortName>
        <ecNumber evidence="17">2.7.8.-</ecNumber>
    </recommendedName>
    <alternativeName>
        <fullName evidence="15 17">CDP-diacylglycerol--D-myo-inositol-3-phosphate 3-phosphatidyltransferase</fullName>
    </alternativeName>
</protein>
<dbReference type="OrthoDB" id="116551at2"/>
<evidence type="ECO:0000256" key="14">
    <source>
        <dbReference type="ARBA" id="ARBA00024082"/>
    </source>
</evidence>
<comment type="function">
    <text evidence="17">Catalyzes the conjugation of the 1'-hydroxyl group of D-myo-inositol-3-phosphate (also named L-myo-inositol-1-phosphate) with a lipid tail of cytidine diphosphate diacylglycerol (CDP-DAG), forming phosphatidylinositol phosphate (PIP) and CMP. PIP is a precursor of phosphatidylinositol (PI) which is an essential lipid required for cell wall formation.</text>
</comment>
<dbReference type="RefSeq" id="WP_062612371.1">
    <property type="nucleotide sequence ID" value="NZ_LNIZ01000001.1"/>
</dbReference>
<keyword evidence="10 17" id="KW-0460">Magnesium</keyword>
<comment type="subunit">
    <text evidence="5 17">Homodimer.</text>
</comment>
<feature type="binding site" evidence="17">
    <location>
        <position position="66"/>
    </location>
    <ligand>
        <name>Mg(2+)</name>
        <dbReference type="ChEBI" id="CHEBI:18420"/>
        <label>1</label>
    </ligand>
</feature>
<dbReference type="InterPro" id="IPR044268">
    <property type="entry name" value="PIP_synthase_PgsA1"/>
</dbReference>
<dbReference type="GO" id="GO:0000287">
    <property type="term" value="F:magnesium ion binding"/>
    <property type="evidence" value="ECO:0007669"/>
    <property type="project" value="UniProtKB-UniRule"/>
</dbReference>
<evidence type="ECO:0000256" key="11">
    <source>
        <dbReference type="ARBA" id="ARBA00022989"/>
    </source>
</evidence>
<evidence type="ECO:0000256" key="15">
    <source>
        <dbReference type="ARBA" id="ARBA00033137"/>
    </source>
</evidence>
<comment type="catalytic activity">
    <reaction evidence="13 17">
        <text>1,2-di-(9Z-octadecenoyl)-sn-glycero-3-cytidine-5'-diphosphate + 1D-myo-inositol 3-phosphate = 1,2-di-(9Z-octadecenoyl)-sn-glycero-3-phospho-(1D-myo-inositol-3-phosphate) + CMP + H(+)</text>
        <dbReference type="Rhea" id="RHEA:61216"/>
        <dbReference type="ChEBI" id="CHEBI:15378"/>
        <dbReference type="ChEBI" id="CHEBI:58401"/>
        <dbReference type="ChEBI" id="CHEBI:60377"/>
        <dbReference type="ChEBI" id="CHEBI:85356"/>
        <dbReference type="ChEBI" id="CHEBI:144472"/>
    </reaction>
</comment>
<keyword evidence="17" id="KW-0594">Phospholipid biosynthesis</keyword>
<keyword evidence="17" id="KW-0444">Lipid biosynthesis</keyword>
<keyword evidence="11 17" id="KW-1133">Transmembrane helix</keyword>
<dbReference type="AlphaFoldDB" id="A0A0W1KLK9"/>
<dbReference type="GO" id="GO:0005886">
    <property type="term" value="C:plasma membrane"/>
    <property type="evidence" value="ECO:0007669"/>
    <property type="project" value="UniProtKB-SubCell"/>
</dbReference>
<feature type="binding site" evidence="17">
    <location>
        <position position="91"/>
    </location>
    <ligand>
        <name>Mg(2+)</name>
        <dbReference type="ChEBI" id="CHEBI:18420"/>
        <label>2</label>
    </ligand>
</feature>
<evidence type="ECO:0000256" key="2">
    <source>
        <dbReference type="ARBA" id="ARBA00004805"/>
    </source>
</evidence>
<evidence type="ECO:0000256" key="7">
    <source>
        <dbReference type="ARBA" id="ARBA00022679"/>
    </source>
</evidence>
<evidence type="ECO:0000256" key="6">
    <source>
        <dbReference type="ARBA" id="ARBA00022475"/>
    </source>
</evidence>
<keyword evidence="12 17" id="KW-0472">Membrane</keyword>
<feature type="transmembrane region" description="Helical" evidence="17">
    <location>
        <begin position="116"/>
        <end position="135"/>
    </location>
</feature>
<comment type="catalytic activity">
    <reaction evidence="16 17">
        <text>a CDP-1,2-diacyl-sn-glycerol + 1D-myo-inositol 3-phosphate = a 1,2-diacyl-sn-glycero-3-phospho-(1D-myo-inositol-3-phosphate) + CMP + H(+)</text>
        <dbReference type="Rhea" id="RHEA:60504"/>
        <dbReference type="ChEBI" id="CHEBI:15378"/>
        <dbReference type="ChEBI" id="CHEBI:58088"/>
        <dbReference type="ChEBI" id="CHEBI:58332"/>
        <dbReference type="ChEBI" id="CHEBI:58401"/>
        <dbReference type="ChEBI" id="CHEBI:60377"/>
    </reaction>
</comment>
<evidence type="ECO:0000256" key="10">
    <source>
        <dbReference type="ARBA" id="ARBA00022842"/>
    </source>
</evidence>
<keyword evidence="17" id="KW-0443">Lipid metabolism</keyword>
<keyword evidence="9 17" id="KW-0479">Metal-binding</keyword>
<feature type="transmembrane region" description="Helical" evidence="17">
    <location>
        <begin position="180"/>
        <end position="199"/>
    </location>
</feature>
<keyword evidence="7 17" id="KW-0808">Transferase</keyword>
<evidence type="ECO:0000313" key="20">
    <source>
        <dbReference type="Proteomes" id="UP000054404"/>
    </source>
</evidence>
<evidence type="ECO:0000256" key="12">
    <source>
        <dbReference type="ARBA" id="ARBA00023136"/>
    </source>
</evidence>
<organism evidence="19 20">
    <name type="scientific">Trueperella bernardiae</name>
    <dbReference type="NCBI Taxonomy" id="59561"/>
    <lineage>
        <taxon>Bacteria</taxon>
        <taxon>Bacillati</taxon>
        <taxon>Actinomycetota</taxon>
        <taxon>Actinomycetes</taxon>
        <taxon>Actinomycetales</taxon>
        <taxon>Actinomycetaceae</taxon>
        <taxon>Trueperella</taxon>
    </lineage>
</organism>
<name>A0A0W1KLK9_9ACTO</name>
<accession>A0A0W1KLK9</accession>
<reference evidence="19 20" key="1">
    <citation type="submission" date="2015-11" db="EMBL/GenBank/DDBJ databases">
        <title>Draft Genome Sequence of the Type Strain Trueperella bernardiae LCDC 89-0504T, Isolated from Blood Culture.</title>
        <authorList>
            <person name="Bernier A.-M."/>
            <person name="Bernard K."/>
        </authorList>
    </citation>
    <scope>NUCLEOTIDE SEQUENCE [LARGE SCALE GENOMIC DNA]</scope>
    <source>
        <strain evidence="19 20">LCDC 89-0504</strain>
    </source>
</reference>
<evidence type="ECO:0000256" key="1">
    <source>
        <dbReference type="ARBA" id="ARBA00004651"/>
    </source>
</evidence>
<feature type="binding site" evidence="17">
    <location>
        <position position="69"/>
    </location>
    <ligand>
        <name>Mg(2+)</name>
        <dbReference type="ChEBI" id="CHEBI:18420"/>
        <label>1</label>
    </ligand>
</feature>
<dbReference type="PATRIC" id="fig|59561.3.peg.241"/>
<feature type="binding site" evidence="17">
    <location>
        <position position="87"/>
    </location>
    <ligand>
        <name>Mg(2+)</name>
        <dbReference type="ChEBI" id="CHEBI:18420"/>
        <label>1</label>
    </ligand>
</feature>
<dbReference type="GO" id="GO:0016780">
    <property type="term" value="F:phosphotransferase activity, for other substituted phosphate groups"/>
    <property type="evidence" value="ECO:0007669"/>
    <property type="project" value="UniProtKB-UniRule"/>
</dbReference>
<dbReference type="Gene3D" id="1.20.120.1760">
    <property type="match status" value="1"/>
</dbReference>
<proteinExistence type="inferred from homology"/>
<dbReference type="GO" id="GO:0008654">
    <property type="term" value="P:phospholipid biosynthetic process"/>
    <property type="evidence" value="ECO:0007669"/>
    <property type="project" value="UniProtKB-UniRule"/>
</dbReference>
<evidence type="ECO:0000256" key="4">
    <source>
        <dbReference type="ARBA" id="ARBA00010441"/>
    </source>
</evidence>
<evidence type="ECO:0000256" key="3">
    <source>
        <dbReference type="ARBA" id="ARBA00005189"/>
    </source>
</evidence>
<feature type="active site" description="Proton acceptor" evidence="17">
    <location>
        <position position="91"/>
    </location>
</feature>
<dbReference type="InterPro" id="IPR048254">
    <property type="entry name" value="CDP_ALCOHOL_P_TRANSF_CS"/>
</dbReference>
<keyword evidence="17" id="KW-1208">Phospholipid metabolism</keyword>
<comment type="similarity">
    <text evidence="4 17 18">Belongs to the CDP-alcohol phosphatidyltransferase class-I family.</text>
</comment>